<protein>
    <submittedName>
        <fullName evidence="3">Phosphatase PAP2 family protein</fullName>
    </submittedName>
</protein>
<evidence type="ECO:0000313" key="3">
    <source>
        <dbReference type="EMBL" id="UWP58770.1"/>
    </source>
</evidence>
<feature type="transmembrane region" description="Helical" evidence="1">
    <location>
        <begin position="7"/>
        <end position="27"/>
    </location>
</feature>
<feature type="transmembrane region" description="Helical" evidence="1">
    <location>
        <begin position="80"/>
        <end position="101"/>
    </location>
</feature>
<dbReference type="InterPro" id="IPR036938">
    <property type="entry name" value="PAP2/HPO_sf"/>
</dbReference>
<sequence length="213" mass="24972">MRLIRKYKHGFTILIFGIIYMFCFALLEDRSVENLHIISAPLNDVIPFCEYFVVPYVFWFVYMFVAILFFIFINPDKREYYQMFFSLASGMTLFLIVSYVYPNGLNIRPVEFANDNIFTDVVQLLYRHDTPTNVLPSIHVFNSLCIHLALANSKMLRQDRWLKWASLILTLAIIASTLFLKQHSLIDVITGIILCMITYFIFYKSSLVSRLPS</sequence>
<feature type="transmembrane region" description="Helical" evidence="1">
    <location>
        <begin position="185"/>
        <end position="203"/>
    </location>
</feature>
<keyword evidence="1" id="KW-0812">Transmembrane</keyword>
<dbReference type="Proteomes" id="UP001060164">
    <property type="component" value="Chromosome"/>
</dbReference>
<dbReference type="Gene3D" id="1.20.144.10">
    <property type="entry name" value="Phosphatidic acid phosphatase type 2/haloperoxidase"/>
    <property type="match status" value="1"/>
</dbReference>
<keyword evidence="1" id="KW-1133">Transmembrane helix</keyword>
<dbReference type="SUPFAM" id="SSF48317">
    <property type="entry name" value="Acid phosphatase/Vanadium-dependent haloperoxidase"/>
    <property type="match status" value="1"/>
</dbReference>
<evidence type="ECO:0000256" key="1">
    <source>
        <dbReference type="SAM" id="Phobius"/>
    </source>
</evidence>
<keyword evidence="4" id="KW-1185">Reference proteome</keyword>
<feature type="transmembrane region" description="Helical" evidence="1">
    <location>
        <begin position="51"/>
        <end position="73"/>
    </location>
</feature>
<keyword evidence="1" id="KW-0472">Membrane</keyword>
<accession>A0ABY5VE38</accession>
<dbReference type="InterPro" id="IPR000326">
    <property type="entry name" value="PAP2/HPO"/>
</dbReference>
<organism evidence="3 4">
    <name type="scientific">Ruminococcus gauvreauii</name>
    <dbReference type="NCBI Taxonomy" id="438033"/>
    <lineage>
        <taxon>Bacteria</taxon>
        <taxon>Bacillati</taxon>
        <taxon>Bacillota</taxon>
        <taxon>Clostridia</taxon>
        <taxon>Eubacteriales</taxon>
        <taxon>Oscillospiraceae</taxon>
        <taxon>Ruminococcus</taxon>
    </lineage>
</organism>
<proteinExistence type="predicted"/>
<reference evidence="3" key="1">
    <citation type="journal article" date="2022" name="Cell">
        <title>Design, construction, and in vivo augmentation of a complex gut microbiome.</title>
        <authorList>
            <person name="Cheng A.G."/>
            <person name="Ho P.Y."/>
            <person name="Aranda-Diaz A."/>
            <person name="Jain S."/>
            <person name="Yu F.B."/>
            <person name="Meng X."/>
            <person name="Wang M."/>
            <person name="Iakiviak M."/>
            <person name="Nagashima K."/>
            <person name="Zhao A."/>
            <person name="Murugkar P."/>
            <person name="Patil A."/>
            <person name="Atabakhsh K."/>
            <person name="Weakley A."/>
            <person name="Yan J."/>
            <person name="Brumbaugh A.R."/>
            <person name="Higginbottom S."/>
            <person name="Dimas A."/>
            <person name="Shiver A.L."/>
            <person name="Deutschbauer A."/>
            <person name="Neff N."/>
            <person name="Sonnenburg J.L."/>
            <person name="Huang K.C."/>
            <person name="Fischbach M.A."/>
        </authorList>
    </citation>
    <scope>NUCLEOTIDE SEQUENCE</scope>
    <source>
        <strain evidence="3">DSM 19829</strain>
    </source>
</reference>
<evidence type="ECO:0000313" key="4">
    <source>
        <dbReference type="Proteomes" id="UP001060164"/>
    </source>
</evidence>
<feature type="transmembrane region" description="Helical" evidence="1">
    <location>
        <begin position="162"/>
        <end position="179"/>
    </location>
</feature>
<dbReference type="Pfam" id="PF01569">
    <property type="entry name" value="PAP2"/>
    <property type="match status" value="1"/>
</dbReference>
<evidence type="ECO:0000259" key="2">
    <source>
        <dbReference type="Pfam" id="PF01569"/>
    </source>
</evidence>
<dbReference type="EMBL" id="CP102290">
    <property type="protein sequence ID" value="UWP58770.1"/>
    <property type="molecule type" value="Genomic_DNA"/>
</dbReference>
<feature type="domain" description="Phosphatidic acid phosphatase type 2/haloperoxidase" evidence="2">
    <location>
        <begin position="132"/>
        <end position="205"/>
    </location>
</feature>
<gene>
    <name evidence="3" type="ORF">NQ502_15555</name>
</gene>
<name>A0ABY5VE38_9FIRM</name>
<dbReference type="RefSeq" id="WP_044982943.1">
    <property type="nucleotide sequence ID" value="NZ_CABLBR010000001.1"/>
</dbReference>